<protein>
    <submittedName>
        <fullName evidence="2">Unannotated protein</fullName>
    </submittedName>
</protein>
<name>A0A6J6YIM1_9ZZZZ</name>
<sequence>MRLAHRGGHEDADLAGVDTGLLDRGFAGHRCGVGKRDVLTPPTALLDSGDTGQQTGPHTVAVIRLGELFIEPIGGDDHRSFDRCDAQHPTVLVTEHRVSGHVRLPVVVASRLSACVPFRLTKGAHNRPPARSRLLGRIRPKSASGKDPSRNPELDLSRTAALCAGRSAFLLSRACRLDHTAEAGDNVVEVRVGCRDPHDELVDVIVRGA</sequence>
<feature type="region of interest" description="Disordered" evidence="1">
    <location>
        <begin position="126"/>
        <end position="153"/>
    </location>
</feature>
<dbReference type="EMBL" id="CAFAAV010000031">
    <property type="protein sequence ID" value="CAB4808919.1"/>
    <property type="molecule type" value="Genomic_DNA"/>
</dbReference>
<dbReference type="AlphaFoldDB" id="A0A6J6YIM1"/>
<feature type="compositionally biased region" description="Basic residues" evidence="1">
    <location>
        <begin position="126"/>
        <end position="140"/>
    </location>
</feature>
<evidence type="ECO:0000313" key="2">
    <source>
        <dbReference type="EMBL" id="CAB4808919.1"/>
    </source>
</evidence>
<gene>
    <name evidence="2" type="ORF">UFOPK3099_00598</name>
</gene>
<accession>A0A6J6YIM1</accession>
<reference evidence="2" key="1">
    <citation type="submission" date="2020-05" db="EMBL/GenBank/DDBJ databases">
        <authorList>
            <person name="Chiriac C."/>
            <person name="Salcher M."/>
            <person name="Ghai R."/>
            <person name="Kavagutti S V."/>
        </authorList>
    </citation>
    <scope>NUCLEOTIDE SEQUENCE</scope>
</reference>
<proteinExistence type="predicted"/>
<organism evidence="2">
    <name type="scientific">freshwater metagenome</name>
    <dbReference type="NCBI Taxonomy" id="449393"/>
    <lineage>
        <taxon>unclassified sequences</taxon>
        <taxon>metagenomes</taxon>
        <taxon>ecological metagenomes</taxon>
    </lineage>
</organism>
<evidence type="ECO:0000256" key="1">
    <source>
        <dbReference type="SAM" id="MobiDB-lite"/>
    </source>
</evidence>